<protein>
    <submittedName>
        <fullName evidence="2">Kinase-like protein</fullName>
    </submittedName>
</protein>
<keyword evidence="2" id="KW-0418">Kinase</keyword>
<keyword evidence="2" id="KW-0808">Transferase</keyword>
<dbReference type="PANTHER" id="PTHR21310:SF58">
    <property type="entry name" value="AMINOGLYCOSIDE PHOSPHOTRANSFERASE DOMAIN-CONTAINING PROTEIN"/>
    <property type="match status" value="1"/>
</dbReference>
<sequence length="212" mass="24838">MVYIRQNTTIHVPRVLNVFAIRGVVHIIQEFIDGPILEDVWYSMSPEDQRSSMMQLKDCLDQLRALKPPHPECVQAVDGSGLVDVRVKNEVWGPFDTHAAFHRFLSHDALRALPERYPRVQEALARVCGKQYKTVFSHGDLGPHNIIWKDGRIVIIDWETSGWFPEYWDYTRAHAARGDMKGWWSMFKEMVNICYNDEVELDDRICEYFDRI</sequence>
<proteinExistence type="predicted"/>
<dbReference type="GO" id="GO:0016301">
    <property type="term" value="F:kinase activity"/>
    <property type="evidence" value="ECO:0007669"/>
    <property type="project" value="UniProtKB-KW"/>
</dbReference>
<dbReference type="Gene3D" id="3.90.1200.10">
    <property type="match status" value="1"/>
</dbReference>
<dbReference type="EMBL" id="MU155131">
    <property type="protein sequence ID" value="KAF9486201.1"/>
    <property type="molecule type" value="Genomic_DNA"/>
</dbReference>
<keyword evidence="3" id="KW-1185">Reference proteome</keyword>
<gene>
    <name evidence="2" type="ORF">BDN70DRAFT_870288</name>
</gene>
<dbReference type="Pfam" id="PF01636">
    <property type="entry name" value="APH"/>
    <property type="match status" value="1"/>
</dbReference>
<accession>A0A9P6CZB8</accession>
<dbReference type="InterPro" id="IPR011009">
    <property type="entry name" value="Kinase-like_dom_sf"/>
</dbReference>
<evidence type="ECO:0000259" key="1">
    <source>
        <dbReference type="Pfam" id="PF01636"/>
    </source>
</evidence>
<feature type="domain" description="Aminoglycoside phosphotransferase" evidence="1">
    <location>
        <begin position="10"/>
        <end position="176"/>
    </location>
</feature>
<organism evidence="2 3">
    <name type="scientific">Pholiota conissans</name>
    <dbReference type="NCBI Taxonomy" id="109636"/>
    <lineage>
        <taxon>Eukaryota</taxon>
        <taxon>Fungi</taxon>
        <taxon>Dikarya</taxon>
        <taxon>Basidiomycota</taxon>
        <taxon>Agaricomycotina</taxon>
        <taxon>Agaricomycetes</taxon>
        <taxon>Agaricomycetidae</taxon>
        <taxon>Agaricales</taxon>
        <taxon>Agaricineae</taxon>
        <taxon>Strophariaceae</taxon>
        <taxon>Pholiota</taxon>
    </lineage>
</organism>
<name>A0A9P6CZB8_9AGAR</name>
<dbReference type="OrthoDB" id="8300194at2759"/>
<dbReference type="Proteomes" id="UP000807469">
    <property type="component" value="Unassembled WGS sequence"/>
</dbReference>
<dbReference type="PANTHER" id="PTHR21310">
    <property type="entry name" value="AMINOGLYCOSIDE PHOSPHOTRANSFERASE-RELATED-RELATED"/>
    <property type="match status" value="1"/>
</dbReference>
<evidence type="ECO:0000313" key="2">
    <source>
        <dbReference type="EMBL" id="KAF9486201.1"/>
    </source>
</evidence>
<reference evidence="2" key="1">
    <citation type="submission" date="2020-11" db="EMBL/GenBank/DDBJ databases">
        <authorList>
            <consortium name="DOE Joint Genome Institute"/>
            <person name="Ahrendt S."/>
            <person name="Riley R."/>
            <person name="Andreopoulos W."/>
            <person name="Labutti K."/>
            <person name="Pangilinan J."/>
            <person name="Ruiz-Duenas F.J."/>
            <person name="Barrasa J.M."/>
            <person name="Sanchez-Garcia M."/>
            <person name="Camarero S."/>
            <person name="Miyauchi S."/>
            <person name="Serrano A."/>
            <person name="Linde D."/>
            <person name="Babiker R."/>
            <person name="Drula E."/>
            <person name="Ayuso-Fernandez I."/>
            <person name="Pacheco R."/>
            <person name="Padilla G."/>
            <person name="Ferreira P."/>
            <person name="Barriuso J."/>
            <person name="Kellner H."/>
            <person name="Castanera R."/>
            <person name="Alfaro M."/>
            <person name="Ramirez L."/>
            <person name="Pisabarro A.G."/>
            <person name="Kuo A."/>
            <person name="Tritt A."/>
            <person name="Lipzen A."/>
            <person name="He G."/>
            <person name="Yan M."/>
            <person name="Ng V."/>
            <person name="Cullen D."/>
            <person name="Martin F."/>
            <person name="Rosso M.-N."/>
            <person name="Henrissat B."/>
            <person name="Hibbett D."/>
            <person name="Martinez A.T."/>
            <person name="Grigoriev I.V."/>
        </authorList>
    </citation>
    <scope>NUCLEOTIDE SEQUENCE</scope>
    <source>
        <strain evidence="2">CIRM-BRFM 674</strain>
    </source>
</reference>
<dbReference type="SUPFAM" id="SSF56112">
    <property type="entry name" value="Protein kinase-like (PK-like)"/>
    <property type="match status" value="1"/>
</dbReference>
<dbReference type="AlphaFoldDB" id="A0A9P6CZB8"/>
<evidence type="ECO:0000313" key="3">
    <source>
        <dbReference type="Proteomes" id="UP000807469"/>
    </source>
</evidence>
<comment type="caution">
    <text evidence="2">The sequence shown here is derived from an EMBL/GenBank/DDBJ whole genome shotgun (WGS) entry which is preliminary data.</text>
</comment>
<dbReference type="CDD" id="cd05120">
    <property type="entry name" value="APH_ChoK_like"/>
    <property type="match status" value="1"/>
</dbReference>
<dbReference type="InterPro" id="IPR051678">
    <property type="entry name" value="AGP_Transferase"/>
</dbReference>
<dbReference type="InterPro" id="IPR002575">
    <property type="entry name" value="Aminoglycoside_PTrfase"/>
</dbReference>